<comment type="caution">
    <text evidence="2">The sequence shown here is derived from an EMBL/GenBank/DDBJ whole genome shotgun (WGS) entry which is preliminary data.</text>
</comment>
<feature type="region of interest" description="Disordered" evidence="1">
    <location>
        <begin position="1"/>
        <end position="23"/>
    </location>
</feature>
<evidence type="ECO:0000313" key="3">
    <source>
        <dbReference type="Proteomes" id="UP001596012"/>
    </source>
</evidence>
<accession>A0ABV8Z8B8</accession>
<dbReference type="RefSeq" id="WP_386357049.1">
    <property type="nucleotide sequence ID" value="NZ_JBHSFG010000125.1"/>
</dbReference>
<name>A0ABV8Z8B8_9ACTN</name>
<evidence type="ECO:0000256" key="1">
    <source>
        <dbReference type="SAM" id="MobiDB-lite"/>
    </source>
</evidence>
<protein>
    <submittedName>
        <fullName evidence="2">Uncharacterized protein</fullName>
    </submittedName>
</protein>
<dbReference type="InterPro" id="IPR011059">
    <property type="entry name" value="Metal-dep_hydrolase_composite"/>
</dbReference>
<reference evidence="3" key="1">
    <citation type="journal article" date="2019" name="Int. J. Syst. Evol. Microbiol.">
        <title>The Global Catalogue of Microorganisms (GCM) 10K type strain sequencing project: providing services to taxonomists for standard genome sequencing and annotation.</title>
        <authorList>
            <consortium name="The Broad Institute Genomics Platform"/>
            <consortium name="The Broad Institute Genome Sequencing Center for Infectious Disease"/>
            <person name="Wu L."/>
            <person name="Ma J."/>
        </authorList>
    </citation>
    <scope>NUCLEOTIDE SEQUENCE [LARGE SCALE GENOMIC DNA]</scope>
    <source>
        <strain evidence="3">DT43</strain>
    </source>
</reference>
<dbReference type="Gene3D" id="2.30.40.10">
    <property type="entry name" value="Urease, subunit C, domain 1"/>
    <property type="match status" value="1"/>
</dbReference>
<dbReference type="SUPFAM" id="SSF51338">
    <property type="entry name" value="Composite domain of metallo-dependent hydrolases"/>
    <property type="match status" value="1"/>
</dbReference>
<gene>
    <name evidence="2" type="ORF">ACFPH6_51210</name>
</gene>
<dbReference type="EMBL" id="JBHSFG010000125">
    <property type="protein sequence ID" value="MFC4472736.1"/>
    <property type="molecule type" value="Genomic_DNA"/>
</dbReference>
<evidence type="ECO:0000313" key="2">
    <source>
        <dbReference type="EMBL" id="MFC4472736.1"/>
    </source>
</evidence>
<keyword evidence="3" id="KW-1185">Reference proteome</keyword>
<organism evidence="2 3">
    <name type="scientific">Streptomyces xiangluensis</name>
    <dbReference type="NCBI Taxonomy" id="2665720"/>
    <lineage>
        <taxon>Bacteria</taxon>
        <taxon>Bacillati</taxon>
        <taxon>Actinomycetota</taxon>
        <taxon>Actinomycetes</taxon>
        <taxon>Kitasatosporales</taxon>
        <taxon>Streptomycetaceae</taxon>
        <taxon>Streptomyces</taxon>
    </lineage>
</organism>
<sequence>MSPPVACEHSYQASLTPPPYEGMPVTGRPESVVVCGRPVVAADLLTAPEPHGRHLRSGPLSGL</sequence>
<dbReference type="Proteomes" id="UP001596012">
    <property type="component" value="Unassembled WGS sequence"/>
</dbReference>
<proteinExistence type="predicted"/>